<dbReference type="Pfam" id="PF00400">
    <property type="entry name" value="WD40"/>
    <property type="match status" value="5"/>
</dbReference>
<feature type="repeat" description="WD" evidence="3">
    <location>
        <begin position="290"/>
        <end position="333"/>
    </location>
</feature>
<reference evidence="6 7" key="1">
    <citation type="submission" date="2020-03" db="EMBL/GenBank/DDBJ databases">
        <title>WGS of actinomycetes isolated from Thailand.</title>
        <authorList>
            <person name="Thawai C."/>
        </authorList>
    </citation>
    <scope>NUCLEOTIDE SEQUENCE [LARGE SCALE GENOMIC DNA]</scope>
    <source>
        <strain evidence="6 7">FMUSA5-5</strain>
    </source>
</reference>
<evidence type="ECO:0000256" key="3">
    <source>
        <dbReference type="PROSITE-ProRule" id="PRU00221"/>
    </source>
</evidence>
<feature type="transmembrane region" description="Helical" evidence="4">
    <location>
        <begin position="592"/>
        <end position="610"/>
    </location>
</feature>
<dbReference type="InterPro" id="IPR027417">
    <property type="entry name" value="P-loop_NTPase"/>
</dbReference>
<feature type="transmembrane region" description="Helical" evidence="4">
    <location>
        <begin position="489"/>
        <end position="509"/>
    </location>
</feature>
<dbReference type="Proteomes" id="UP000696294">
    <property type="component" value="Unassembled WGS sequence"/>
</dbReference>
<feature type="repeat" description="WD" evidence="3">
    <location>
        <begin position="66"/>
        <end position="109"/>
    </location>
</feature>
<evidence type="ECO:0000259" key="5">
    <source>
        <dbReference type="Pfam" id="PF07693"/>
    </source>
</evidence>
<dbReference type="SMART" id="SM00320">
    <property type="entry name" value="WD40"/>
    <property type="match status" value="7"/>
</dbReference>
<dbReference type="PANTHER" id="PTHR19848:SF8">
    <property type="entry name" value="F-BOX AND WD REPEAT DOMAIN CONTAINING 7"/>
    <property type="match status" value="1"/>
</dbReference>
<dbReference type="PROSITE" id="PS00678">
    <property type="entry name" value="WD_REPEATS_1"/>
    <property type="match status" value="1"/>
</dbReference>
<proteinExistence type="predicted"/>
<evidence type="ECO:0000256" key="4">
    <source>
        <dbReference type="SAM" id="Phobius"/>
    </source>
</evidence>
<keyword evidence="4" id="KW-0812">Transmembrane</keyword>
<dbReference type="InterPro" id="IPR001680">
    <property type="entry name" value="WD40_rpt"/>
</dbReference>
<dbReference type="SUPFAM" id="SSF50978">
    <property type="entry name" value="WD40 repeat-like"/>
    <property type="match status" value="1"/>
</dbReference>
<dbReference type="EMBL" id="JAATEP010000049">
    <property type="protein sequence ID" value="NJP96443.1"/>
    <property type="molecule type" value="Genomic_DNA"/>
</dbReference>
<dbReference type="Pfam" id="PF07693">
    <property type="entry name" value="KAP_NTPase"/>
    <property type="match status" value="2"/>
</dbReference>
<dbReference type="PROSITE" id="PS50294">
    <property type="entry name" value="WD_REPEATS_REGION"/>
    <property type="match status" value="2"/>
</dbReference>
<feature type="transmembrane region" description="Helical" evidence="4">
    <location>
        <begin position="616"/>
        <end position="636"/>
    </location>
</feature>
<protein>
    <recommendedName>
        <fullName evidence="5">KAP NTPase domain-containing protein</fullName>
    </recommendedName>
</protein>
<feature type="repeat" description="WD" evidence="3">
    <location>
        <begin position="201"/>
        <end position="244"/>
    </location>
</feature>
<feature type="domain" description="KAP NTPase" evidence="5">
    <location>
        <begin position="698"/>
        <end position="910"/>
    </location>
</feature>
<dbReference type="InterPro" id="IPR011646">
    <property type="entry name" value="KAP_P-loop"/>
</dbReference>
<feature type="repeat" description="WD" evidence="3">
    <location>
        <begin position="156"/>
        <end position="199"/>
    </location>
</feature>
<keyword evidence="7" id="KW-1185">Reference proteome</keyword>
<dbReference type="InterPro" id="IPR036322">
    <property type="entry name" value="WD40_repeat_dom_sf"/>
</dbReference>
<sequence>MALESSSANPNQNGSEGLRILAAHSAPVMGVSAGFVGAEPVVVSGGYDALVRMWNPLTGEPIGAPLMGHQGWVRSVFLGQAQGRSLIASVGYDSRIHRWDAATGNALGEPLTGHQGPLRSVVMGQAASGSLIASAGNDAVIRRWDAISGEALGSPSEGHTDRIQALAFGTADGEDIIISAAHDGTVRRWSAASGAPIGDPMTGHEGAVRALAVGQREGRSVIASGGFDKAVRLWDASTGELLSVCLTGHEDRVQAIAGAPSRRHLLVTGGYDSTVRVWHLEFAAEICSPMRAHKDWVWTVVTLEVATGMVVVSGSDDGSIVIWPIDTPAEEQPATFREIVAATGQPGPGSKVRGTTPAAATIDSVFVEDQLERQILAAHIIGIYEQLSADPRNDVVVVHVDGPWGSGKSTLVQLLRKRLGASGQSPGRFVRMPARELLMPVVAGYDAWRESVVAPDWWSLSTALNRAVRHARAGWTRMAMTVFGGLARFVRSPVAVSSTIIFLVTAYLLASGKVSSELKSLATGVTALSAAAVLSSTLARALFWSAPALGRLHLRTEENPLGSVIAMIAWLRRWSPRSPAAQRAADNTTGNLVAVSVAWLAAGLAIHHYSAQRPHGLTLVVASTVAGTAYLSWYAVRHPRRHGALRIVFTACASVPVLSAAATVVPLWELLWEPLLLATIVLADHVFWSMSLAKAHTRRPLLLVVDELDRCEAERVVQLMRSVHTLMRAPADPSLVRRWSSPAPLLVLVLADGDWLRSAFVDVFESFKDARPETRLGGDFLHKIFDHSVLIPELSVVQTQRMIDLATGFSARDSQRSSANHLTARRSREAQERVASALDAAAHLGHRNADLQEAIDHPDLDRRDRLAAEVSRVQAEATAAAAEDRARHLLAAYHEVLPPNPRMIKRIANAWGMLLAVQSCTGHTETLDTMARAAILYVSYPNLLRAVRAGEDLSAVRRKLAEETGTDRRLEQLLTRPDGSKVPLESIARCYGRSSLPPDAEAFLDAGL</sequence>
<organism evidence="6 7">
    <name type="scientific">Nonomuraea composti</name>
    <dbReference type="NCBI Taxonomy" id="2720023"/>
    <lineage>
        <taxon>Bacteria</taxon>
        <taxon>Bacillati</taxon>
        <taxon>Actinomycetota</taxon>
        <taxon>Actinomycetes</taxon>
        <taxon>Streptosporangiales</taxon>
        <taxon>Streptosporangiaceae</taxon>
        <taxon>Nonomuraea</taxon>
    </lineage>
</organism>
<keyword evidence="1 3" id="KW-0853">WD repeat</keyword>
<name>A0ABX1BFB0_9ACTN</name>
<keyword evidence="4" id="KW-0472">Membrane</keyword>
<dbReference type="Gene3D" id="3.40.50.300">
    <property type="entry name" value="P-loop containing nucleotide triphosphate hydrolases"/>
    <property type="match status" value="1"/>
</dbReference>
<dbReference type="Gene3D" id="2.130.10.10">
    <property type="entry name" value="YVTN repeat-like/Quinoprotein amine dehydrogenase"/>
    <property type="match status" value="2"/>
</dbReference>
<dbReference type="RefSeq" id="WP_168018038.1">
    <property type="nucleotide sequence ID" value="NZ_JAATEP010000049.1"/>
</dbReference>
<feature type="repeat" description="WD" evidence="3">
    <location>
        <begin position="246"/>
        <end position="288"/>
    </location>
</feature>
<dbReference type="PROSITE" id="PS50082">
    <property type="entry name" value="WD_REPEATS_2"/>
    <property type="match status" value="6"/>
</dbReference>
<dbReference type="InterPro" id="IPR015943">
    <property type="entry name" value="WD40/YVTN_repeat-like_dom_sf"/>
</dbReference>
<evidence type="ECO:0000313" key="7">
    <source>
        <dbReference type="Proteomes" id="UP000696294"/>
    </source>
</evidence>
<evidence type="ECO:0000313" key="6">
    <source>
        <dbReference type="EMBL" id="NJP96443.1"/>
    </source>
</evidence>
<evidence type="ECO:0000256" key="2">
    <source>
        <dbReference type="ARBA" id="ARBA00022737"/>
    </source>
</evidence>
<keyword evidence="4" id="KW-1133">Transmembrane helix</keyword>
<dbReference type="SUPFAM" id="SSF52540">
    <property type="entry name" value="P-loop containing nucleoside triphosphate hydrolases"/>
    <property type="match status" value="1"/>
</dbReference>
<dbReference type="PRINTS" id="PR00320">
    <property type="entry name" value="GPROTEINBRPT"/>
</dbReference>
<feature type="transmembrane region" description="Helical" evidence="4">
    <location>
        <begin position="648"/>
        <end position="668"/>
    </location>
</feature>
<feature type="domain" description="KAP NTPase" evidence="5">
    <location>
        <begin position="393"/>
        <end position="422"/>
    </location>
</feature>
<dbReference type="InterPro" id="IPR020472">
    <property type="entry name" value="WD40_PAC1"/>
</dbReference>
<keyword evidence="2" id="KW-0677">Repeat</keyword>
<evidence type="ECO:0000256" key="1">
    <source>
        <dbReference type="ARBA" id="ARBA00022574"/>
    </source>
</evidence>
<gene>
    <name evidence="6" type="ORF">HCN51_44635</name>
</gene>
<comment type="caution">
    <text evidence="6">The sequence shown here is derived from an EMBL/GenBank/DDBJ whole genome shotgun (WGS) entry which is preliminary data.</text>
</comment>
<dbReference type="InterPro" id="IPR019775">
    <property type="entry name" value="WD40_repeat_CS"/>
</dbReference>
<accession>A0ABX1BFB0</accession>
<dbReference type="CDD" id="cd00200">
    <property type="entry name" value="WD40"/>
    <property type="match status" value="1"/>
</dbReference>
<dbReference type="PANTHER" id="PTHR19848">
    <property type="entry name" value="WD40 REPEAT PROTEIN"/>
    <property type="match status" value="1"/>
</dbReference>
<feature type="repeat" description="WD" evidence="3">
    <location>
        <begin position="111"/>
        <end position="154"/>
    </location>
</feature>